<keyword evidence="3" id="KW-1003">Cell membrane</keyword>
<accession>D3PYX8</accession>
<gene>
    <name evidence="9" type="ordered locus">Snas_5777</name>
</gene>
<evidence type="ECO:0000256" key="7">
    <source>
        <dbReference type="SAM" id="Phobius"/>
    </source>
</evidence>
<dbReference type="KEGG" id="sna:Snas_5777"/>
<evidence type="ECO:0000256" key="2">
    <source>
        <dbReference type="ARBA" id="ARBA00022448"/>
    </source>
</evidence>
<evidence type="ECO:0000313" key="10">
    <source>
        <dbReference type="Proteomes" id="UP000000844"/>
    </source>
</evidence>
<feature type="transmembrane region" description="Helical" evidence="7">
    <location>
        <begin position="174"/>
        <end position="193"/>
    </location>
</feature>
<organism evidence="9 10">
    <name type="scientific">Stackebrandtia nassauensis (strain DSM 44728 / CIP 108903 / NRRL B-16338 / NBRC 102104 / LLR-40K-21)</name>
    <dbReference type="NCBI Taxonomy" id="446470"/>
    <lineage>
        <taxon>Bacteria</taxon>
        <taxon>Bacillati</taxon>
        <taxon>Actinomycetota</taxon>
        <taxon>Actinomycetes</taxon>
        <taxon>Glycomycetales</taxon>
        <taxon>Glycomycetaceae</taxon>
        <taxon>Stackebrandtia</taxon>
    </lineage>
</organism>
<feature type="transmembrane region" description="Helical" evidence="7">
    <location>
        <begin position="56"/>
        <end position="77"/>
    </location>
</feature>
<comment type="subcellular location">
    <subcellularLocation>
        <location evidence="1">Cell membrane</location>
        <topology evidence="1">Multi-pass membrane protein</topology>
    </subcellularLocation>
</comment>
<evidence type="ECO:0000256" key="1">
    <source>
        <dbReference type="ARBA" id="ARBA00004651"/>
    </source>
</evidence>
<evidence type="ECO:0000256" key="6">
    <source>
        <dbReference type="ARBA" id="ARBA00023136"/>
    </source>
</evidence>
<feature type="domain" description="Major facilitator superfamily (MFS) profile" evidence="8">
    <location>
        <begin position="18"/>
        <end position="403"/>
    </location>
</feature>
<feature type="transmembrane region" description="Helical" evidence="7">
    <location>
        <begin position="218"/>
        <end position="243"/>
    </location>
</feature>
<feature type="transmembrane region" description="Helical" evidence="7">
    <location>
        <begin position="97"/>
        <end position="119"/>
    </location>
</feature>
<dbReference type="RefSeq" id="WP_013020978.1">
    <property type="nucleotide sequence ID" value="NC_013947.1"/>
</dbReference>
<evidence type="ECO:0000256" key="3">
    <source>
        <dbReference type="ARBA" id="ARBA00022475"/>
    </source>
</evidence>
<protein>
    <submittedName>
        <fullName evidence="9">Major facilitator superfamily MFS_1</fullName>
    </submittedName>
</protein>
<dbReference type="GO" id="GO:0005886">
    <property type="term" value="C:plasma membrane"/>
    <property type="evidence" value="ECO:0007669"/>
    <property type="project" value="UniProtKB-SubCell"/>
</dbReference>
<evidence type="ECO:0000259" key="8">
    <source>
        <dbReference type="PROSITE" id="PS50850"/>
    </source>
</evidence>
<dbReference type="GO" id="GO:0022857">
    <property type="term" value="F:transmembrane transporter activity"/>
    <property type="evidence" value="ECO:0007669"/>
    <property type="project" value="InterPro"/>
</dbReference>
<dbReference type="Gene3D" id="1.20.1250.20">
    <property type="entry name" value="MFS general substrate transporter like domains"/>
    <property type="match status" value="1"/>
</dbReference>
<keyword evidence="5 7" id="KW-1133">Transmembrane helix</keyword>
<evidence type="ECO:0000256" key="4">
    <source>
        <dbReference type="ARBA" id="ARBA00022692"/>
    </source>
</evidence>
<name>D3PYX8_STANL</name>
<dbReference type="Pfam" id="PF07690">
    <property type="entry name" value="MFS_1"/>
    <property type="match status" value="1"/>
</dbReference>
<keyword evidence="6 7" id="KW-0472">Membrane</keyword>
<dbReference type="HOGENOM" id="CLU_001265_60_5_11"/>
<dbReference type="AlphaFoldDB" id="D3PYX8"/>
<evidence type="ECO:0000256" key="5">
    <source>
        <dbReference type="ARBA" id="ARBA00022989"/>
    </source>
</evidence>
<feature type="transmembrane region" description="Helical" evidence="7">
    <location>
        <begin position="291"/>
        <end position="324"/>
    </location>
</feature>
<dbReference type="OrthoDB" id="6803299at2"/>
<keyword evidence="4 7" id="KW-0812">Transmembrane</keyword>
<dbReference type="PROSITE" id="PS50850">
    <property type="entry name" value="MFS"/>
    <property type="match status" value="1"/>
</dbReference>
<dbReference type="InterPro" id="IPR050171">
    <property type="entry name" value="MFS_Transporters"/>
</dbReference>
<reference evidence="9 10" key="1">
    <citation type="journal article" date="2009" name="Stand. Genomic Sci.">
        <title>Complete genome sequence of Stackebrandtia nassauensis type strain (LLR-40K-21).</title>
        <authorList>
            <person name="Munk C."/>
            <person name="Lapidus A."/>
            <person name="Copeland A."/>
            <person name="Jando M."/>
            <person name="Mayilraj S."/>
            <person name="Glavina Del Rio T."/>
            <person name="Nolan M."/>
            <person name="Chen F."/>
            <person name="Lucas S."/>
            <person name="Tice H."/>
            <person name="Cheng J.F."/>
            <person name="Han C."/>
            <person name="Detter J.C."/>
            <person name="Bruce D."/>
            <person name="Goodwin L."/>
            <person name="Chain P."/>
            <person name="Pitluck S."/>
            <person name="Goker M."/>
            <person name="Ovchinikova G."/>
            <person name="Pati A."/>
            <person name="Ivanova N."/>
            <person name="Mavromatis K."/>
            <person name="Chen A."/>
            <person name="Palaniappan K."/>
            <person name="Land M."/>
            <person name="Hauser L."/>
            <person name="Chang Y.J."/>
            <person name="Jeffries C.D."/>
            <person name="Bristow J."/>
            <person name="Eisen J.A."/>
            <person name="Markowitz V."/>
            <person name="Hugenholtz P."/>
            <person name="Kyrpides N.C."/>
            <person name="Klenk H.P."/>
        </authorList>
    </citation>
    <scope>NUCLEOTIDE SEQUENCE [LARGE SCALE GENOMIC DNA]</scope>
    <source>
        <strain evidence="10">DSM 44728 / CIP 108903 / NRRL B-16338 / NBRC 102104 / LLR-40K-21</strain>
    </source>
</reference>
<dbReference type="eggNOG" id="COG2814">
    <property type="taxonomic scope" value="Bacteria"/>
</dbReference>
<dbReference type="PANTHER" id="PTHR23517">
    <property type="entry name" value="RESISTANCE PROTEIN MDTM, PUTATIVE-RELATED-RELATED"/>
    <property type="match status" value="1"/>
</dbReference>
<feature type="transmembrane region" description="Helical" evidence="7">
    <location>
        <begin position="249"/>
        <end position="270"/>
    </location>
</feature>
<feature type="transmembrane region" description="Helical" evidence="7">
    <location>
        <begin position="21"/>
        <end position="44"/>
    </location>
</feature>
<dbReference type="STRING" id="446470.Snas_5777"/>
<dbReference type="InterPro" id="IPR036259">
    <property type="entry name" value="MFS_trans_sf"/>
</dbReference>
<proteinExistence type="predicted"/>
<feature type="transmembrane region" description="Helical" evidence="7">
    <location>
        <begin position="377"/>
        <end position="398"/>
    </location>
</feature>
<dbReference type="InterPro" id="IPR011701">
    <property type="entry name" value="MFS"/>
</dbReference>
<sequence>MPPASTSRLKKLLPDPGPARALTYATLVFSTGRGLFMTASVVFFHKSVGLTATQVGLGLTIAAVVGLFAGVPMGWLADKIGPRNISVTFGLLAAASLLGYFLVTSWLGFVLVASLVAFLQASQQASRGALIAGSVPPEQRVRTRAYLRAVTNVGWTIGAPLAGVALYYDTRPVYLGLIAVASALIGGGALLILRVPSLPPLPAAASESIVTALKDRPYLMLTALNAILTVHYAVFNVALPLWIVQRTEAPAWIMGALGVINTVMVIALQVRASRSSGTVTGAAKAQRTAGILLLGGCVLYALAAGRSMWFAVVILGLGVLVHVMGELLQASGSWGLSFDLAPAHAQGQYQGLYNTGFQIADIIAPAVLTTMLIGWGLPGWVLLGAVFALVGLAVPPVARWAQRSRPVTVEAVPVAAS</sequence>
<keyword evidence="10" id="KW-1185">Reference proteome</keyword>
<dbReference type="EMBL" id="CP001778">
    <property type="protein sequence ID" value="ADD45407.1"/>
    <property type="molecule type" value="Genomic_DNA"/>
</dbReference>
<keyword evidence="2" id="KW-0813">Transport</keyword>
<dbReference type="SUPFAM" id="SSF103473">
    <property type="entry name" value="MFS general substrate transporter"/>
    <property type="match status" value="1"/>
</dbReference>
<dbReference type="PANTHER" id="PTHR23517:SF2">
    <property type="entry name" value="MULTIDRUG RESISTANCE PROTEIN MDTH"/>
    <property type="match status" value="1"/>
</dbReference>
<dbReference type="Proteomes" id="UP000000844">
    <property type="component" value="Chromosome"/>
</dbReference>
<dbReference type="InterPro" id="IPR020846">
    <property type="entry name" value="MFS_dom"/>
</dbReference>
<evidence type="ECO:0000313" key="9">
    <source>
        <dbReference type="EMBL" id="ADD45407.1"/>
    </source>
</evidence>